<keyword evidence="2" id="KW-1185">Reference proteome</keyword>
<dbReference type="VEuPathDB" id="FungiDB:ASPGLDRAFT_87665"/>
<organism evidence="1 2">
    <name type="scientific">Aspergillus glaucus CBS 516.65</name>
    <dbReference type="NCBI Taxonomy" id="1160497"/>
    <lineage>
        <taxon>Eukaryota</taxon>
        <taxon>Fungi</taxon>
        <taxon>Dikarya</taxon>
        <taxon>Ascomycota</taxon>
        <taxon>Pezizomycotina</taxon>
        <taxon>Eurotiomycetes</taxon>
        <taxon>Eurotiomycetidae</taxon>
        <taxon>Eurotiales</taxon>
        <taxon>Aspergillaceae</taxon>
        <taxon>Aspergillus</taxon>
        <taxon>Aspergillus subgen. Aspergillus</taxon>
    </lineage>
</organism>
<dbReference type="RefSeq" id="XP_022397895.1">
    <property type="nucleotide sequence ID" value="XM_022550427.1"/>
</dbReference>
<evidence type="ECO:0000313" key="2">
    <source>
        <dbReference type="Proteomes" id="UP000184300"/>
    </source>
</evidence>
<protein>
    <submittedName>
        <fullName evidence="1">Uncharacterized protein</fullName>
    </submittedName>
</protein>
<proteinExistence type="predicted"/>
<gene>
    <name evidence="1" type="ORF">ASPGLDRAFT_87665</name>
</gene>
<dbReference type="STRING" id="1160497.A0A1L9VB88"/>
<sequence length="58" mass="6732">LQKSLKSLPKTLEETYARILASIDGNYRDYAIRLLQFITYSKRPLTIQEAVDVLVVYL</sequence>
<accession>A0A1L9VB88</accession>
<dbReference type="GeneID" id="34466687"/>
<dbReference type="Proteomes" id="UP000184300">
    <property type="component" value="Unassembled WGS sequence"/>
</dbReference>
<feature type="non-terminal residue" evidence="1">
    <location>
        <position position="1"/>
    </location>
</feature>
<name>A0A1L9VB88_ASPGL</name>
<reference evidence="2" key="1">
    <citation type="journal article" date="2017" name="Genome Biol.">
        <title>Comparative genomics reveals high biological diversity and specific adaptations in the industrially and medically important fungal genus Aspergillus.</title>
        <authorList>
            <person name="de Vries R.P."/>
            <person name="Riley R."/>
            <person name="Wiebenga A."/>
            <person name="Aguilar-Osorio G."/>
            <person name="Amillis S."/>
            <person name="Uchima C.A."/>
            <person name="Anderluh G."/>
            <person name="Asadollahi M."/>
            <person name="Askin M."/>
            <person name="Barry K."/>
            <person name="Battaglia E."/>
            <person name="Bayram O."/>
            <person name="Benocci T."/>
            <person name="Braus-Stromeyer S.A."/>
            <person name="Caldana C."/>
            <person name="Canovas D."/>
            <person name="Cerqueira G.C."/>
            <person name="Chen F."/>
            <person name="Chen W."/>
            <person name="Choi C."/>
            <person name="Clum A."/>
            <person name="Dos Santos R.A."/>
            <person name="Damasio A.R."/>
            <person name="Diallinas G."/>
            <person name="Emri T."/>
            <person name="Fekete E."/>
            <person name="Flipphi M."/>
            <person name="Freyberg S."/>
            <person name="Gallo A."/>
            <person name="Gournas C."/>
            <person name="Habgood R."/>
            <person name="Hainaut M."/>
            <person name="Harispe M.L."/>
            <person name="Henrissat B."/>
            <person name="Hilden K.S."/>
            <person name="Hope R."/>
            <person name="Hossain A."/>
            <person name="Karabika E."/>
            <person name="Karaffa L."/>
            <person name="Karanyi Z."/>
            <person name="Krasevec N."/>
            <person name="Kuo A."/>
            <person name="Kusch H."/>
            <person name="LaButti K."/>
            <person name="Lagendijk E.L."/>
            <person name="Lapidus A."/>
            <person name="Levasseur A."/>
            <person name="Lindquist E."/>
            <person name="Lipzen A."/>
            <person name="Logrieco A.F."/>
            <person name="MacCabe A."/>
            <person name="Maekelae M.R."/>
            <person name="Malavazi I."/>
            <person name="Melin P."/>
            <person name="Meyer V."/>
            <person name="Mielnichuk N."/>
            <person name="Miskei M."/>
            <person name="Molnar A.P."/>
            <person name="Mule G."/>
            <person name="Ngan C.Y."/>
            <person name="Orejas M."/>
            <person name="Orosz E."/>
            <person name="Ouedraogo J.P."/>
            <person name="Overkamp K.M."/>
            <person name="Park H.-S."/>
            <person name="Perrone G."/>
            <person name="Piumi F."/>
            <person name="Punt P.J."/>
            <person name="Ram A.F."/>
            <person name="Ramon A."/>
            <person name="Rauscher S."/>
            <person name="Record E."/>
            <person name="Riano-Pachon D.M."/>
            <person name="Robert V."/>
            <person name="Roehrig J."/>
            <person name="Ruller R."/>
            <person name="Salamov A."/>
            <person name="Salih N.S."/>
            <person name="Samson R.A."/>
            <person name="Sandor E."/>
            <person name="Sanguinetti M."/>
            <person name="Schuetze T."/>
            <person name="Sepcic K."/>
            <person name="Shelest E."/>
            <person name="Sherlock G."/>
            <person name="Sophianopoulou V."/>
            <person name="Squina F.M."/>
            <person name="Sun H."/>
            <person name="Susca A."/>
            <person name="Todd R.B."/>
            <person name="Tsang A."/>
            <person name="Unkles S.E."/>
            <person name="van de Wiele N."/>
            <person name="van Rossen-Uffink D."/>
            <person name="Oliveira J.V."/>
            <person name="Vesth T.C."/>
            <person name="Visser J."/>
            <person name="Yu J.-H."/>
            <person name="Zhou M."/>
            <person name="Andersen M.R."/>
            <person name="Archer D.B."/>
            <person name="Baker S.E."/>
            <person name="Benoit I."/>
            <person name="Brakhage A.A."/>
            <person name="Braus G.H."/>
            <person name="Fischer R."/>
            <person name="Frisvad J.C."/>
            <person name="Goldman G.H."/>
            <person name="Houbraken J."/>
            <person name="Oakley B."/>
            <person name="Pocsi I."/>
            <person name="Scazzocchio C."/>
            <person name="Seiboth B."/>
            <person name="vanKuyk P.A."/>
            <person name="Wortman J."/>
            <person name="Dyer P.S."/>
            <person name="Grigoriev I.V."/>
        </authorList>
    </citation>
    <scope>NUCLEOTIDE SEQUENCE [LARGE SCALE GENOMIC DNA]</scope>
    <source>
        <strain evidence="2">CBS 516.65</strain>
    </source>
</reference>
<dbReference type="AlphaFoldDB" id="A0A1L9VB88"/>
<feature type="non-terminal residue" evidence="1">
    <location>
        <position position="58"/>
    </location>
</feature>
<dbReference type="PANTHER" id="PTHR10039">
    <property type="entry name" value="AMELOGENIN"/>
    <property type="match status" value="1"/>
</dbReference>
<dbReference type="OrthoDB" id="1577640at2759"/>
<dbReference type="EMBL" id="KV878907">
    <property type="protein sequence ID" value="OJJ81197.1"/>
    <property type="molecule type" value="Genomic_DNA"/>
</dbReference>
<evidence type="ECO:0000313" key="1">
    <source>
        <dbReference type="EMBL" id="OJJ81197.1"/>
    </source>
</evidence>